<proteinExistence type="predicted"/>
<keyword evidence="2" id="KW-1185">Reference proteome</keyword>
<dbReference type="RefSeq" id="WP_015029871.1">
    <property type="nucleotide sequence ID" value="NC_018748.1"/>
</dbReference>
<dbReference type="PANTHER" id="PTHR38733:SF1">
    <property type="entry name" value="TYPE IV METHYL-DIRECTED RESTRICTION ENZYME ECOKMCRBC"/>
    <property type="match status" value="1"/>
</dbReference>
<accession>A0ABM5N4A2</accession>
<name>A0ABM5N4A2_EMTOG</name>
<dbReference type="PANTHER" id="PTHR38733">
    <property type="entry name" value="PROTEIN MCRC"/>
    <property type="match status" value="1"/>
</dbReference>
<organism evidence="1 2">
    <name type="scientific">Emticicia oligotrophica (strain DSM 17448 / CIP 109782 / MTCC 6937 / GPTSA100-15)</name>
    <dbReference type="NCBI Taxonomy" id="929562"/>
    <lineage>
        <taxon>Bacteria</taxon>
        <taxon>Pseudomonadati</taxon>
        <taxon>Bacteroidota</taxon>
        <taxon>Cytophagia</taxon>
        <taxon>Cytophagales</taxon>
        <taxon>Leadbetterellaceae</taxon>
        <taxon>Emticicia</taxon>
    </lineage>
</organism>
<reference evidence="1 2" key="1">
    <citation type="submission" date="2011-07" db="EMBL/GenBank/DDBJ databases">
        <title>The complete genome of chromosome of Emticicia oligotrophica DSM 17448.</title>
        <authorList>
            <consortium name="US DOE Joint Genome Institute (JGI-PGF)"/>
            <person name="Lucas S."/>
            <person name="Han J."/>
            <person name="Lapidus A."/>
            <person name="Bruce D."/>
            <person name="Goodwin L."/>
            <person name="Pitluck S."/>
            <person name="Peters L."/>
            <person name="Kyrpides N."/>
            <person name="Mavromatis K."/>
            <person name="Ivanova N."/>
            <person name="Ovchinnikova G."/>
            <person name="Teshima H."/>
            <person name="Detter J.C."/>
            <person name="Tapia R."/>
            <person name="Han C."/>
            <person name="Land M."/>
            <person name="Hauser L."/>
            <person name="Markowitz V."/>
            <person name="Cheng J.-F."/>
            <person name="Hugenholtz P."/>
            <person name="Woyke T."/>
            <person name="Wu D."/>
            <person name="Tindall B."/>
            <person name="Pomrenke H."/>
            <person name="Brambilla E."/>
            <person name="Klenk H.-P."/>
            <person name="Eisen J.A."/>
        </authorList>
    </citation>
    <scope>NUCLEOTIDE SEQUENCE [LARGE SCALE GENOMIC DNA]</scope>
    <source>
        <strain evidence="1 2">DSM 17448</strain>
    </source>
</reference>
<dbReference type="Proteomes" id="UP000002875">
    <property type="component" value="Chromosome"/>
</dbReference>
<sequence length="447" mass="51982">MILKSLSKETLKTSVSFNPQRNNLPTLVSEYGVIKKASDYEQAEGTFSEIFVSDKTFQHLKNIAFSGVNDSILGYQTKKGKEQIRLKNYVGLLQTPDGKQIEILPKTSSNSPKEARKILLKLLRALPNSPFQSLSNSHLETSYLPIFEIFAQVFLDELEKLLTQGIGKSFERQESNELFVRGKILINENIRRNTSQAERIYTAYDEFCADIAPNRILKYCLIQLQKQKYSQPTQQRINRAIHIFEEVRPSQNLIQDFILANKKSVLHTRYEQLINWSRIFISGQSFLPFAGITPQIGLLFPMEILFENYVGKAFKKYFAESFEVKLQDKTKFLIDSHLEKSKFRLIPDIVLEGKNDTFIFDTKWKMIDATKSKQNYGIEQTDLYQMYAYGKKYNAQQLFLIYPSNENFQAPLQVFDYESDMRLQIIPFDLGKKLQDWQQELLPLITN</sequence>
<dbReference type="Pfam" id="PF10117">
    <property type="entry name" value="McrBC"/>
    <property type="match status" value="1"/>
</dbReference>
<protein>
    <submittedName>
        <fullName evidence="1">5-methylcytosine restriction system component-like protein</fullName>
    </submittedName>
</protein>
<evidence type="ECO:0000313" key="2">
    <source>
        <dbReference type="Proteomes" id="UP000002875"/>
    </source>
</evidence>
<evidence type="ECO:0000313" key="1">
    <source>
        <dbReference type="EMBL" id="AFK04177.1"/>
    </source>
</evidence>
<gene>
    <name evidence="1" type="ordered locus">Emtol_3044</name>
</gene>
<dbReference type="EMBL" id="CP002961">
    <property type="protein sequence ID" value="AFK04177.1"/>
    <property type="molecule type" value="Genomic_DNA"/>
</dbReference>
<dbReference type="InterPro" id="IPR019292">
    <property type="entry name" value="McrC"/>
</dbReference>